<dbReference type="PROSITE" id="PS50011">
    <property type="entry name" value="PROTEIN_KINASE_DOM"/>
    <property type="match status" value="1"/>
</dbReference>
<evidence type="ECO:0000256" key="5">
    <source>
        <dbReference type="ARBA" id="ARBA00022840"/>
    </source>
</evidence>
<evidence type="ECO:0000256" key="2">
    <source>
        <dbReference type="ARBA" id="ARBA00022679"/>
    </source>
</evidence>
<dbReference type="InterPro" id="IPR017441">
    <property type="entry name" value="Protein_kinase_ATP_BS"/>
</dbReference>
<sequence length="213" mass="23998">MGRSLFGRRHPRPAMDRTSRWAPLMPRSSLGDRLRAKAKSDVRGECKYRLDGEAPTTTAANETSRRLSEFYGLVCRPSRRSLRDEDIPGVPDLPGSPRVSAGRDQVTRQPSPGARSEKWTMEDYEIVKTLGEGSMGSVHMVKFSNGRGTVPYAALKIIDKGRVIGEHMVERVMQERLLVSRDSHPFVVRLFGTFQDDAPQRRRLVLSHAKLEV</sequence>
<evidence type="ECO:0000256" key="6">
    <source>
        <dbReference type="PROSITE-ProRule" id="PRU10141"/>
    </source>
</evidence>
<evidence type="ECO:0000256" key="4">
    <source>
        <dbReference type="ARBA" id="ARBA00022777"/>
    </source>
</evidence>
<keyword evidence="2" id="KW-0808">Transferase</keyword>
<keyword evidence="1" id="KW-0723">Serine/threonine-protein kinase</keyword>
<comment type="caution">
    <text evidence="9">The sequence shown here is derived from an EMBL/GenBank/DDBJ whole genome shotgun (WGS) entry which is preliminary data.</text>
</comment>
<dbReference type="Proteomes" id="UP001189429">
    <property type="component" value="Unassembled WGS sequence"/>
</dbReference>
<gene>
    <name evidence="9" type="ORF">PCOR1329_LOCUS83751</name>
</gene>
<dbReference type="Gene3D" id="3.30.200.20">
    <property type="entry name" value="Phosphorylase Kinase, domain 1"/>
    <property type="match status" value="1"/>
</dbReference>
<feature type="region of interest" description="Disordered" evidence="7">
    <location>
        <begin position="82"/>
        <end position="116"/>
    </location>
</feature>
<dbReference type="PANTHER" id="PTHR24353">
    <property type="entry name" value="CYCLIC NUCLEOTIDE-DEPENDENT PROTEIN KINASE"/>
    <property type="match status" value="1"/>
</dbReference>
<evidence type="ECO:0000256" key="3">
    <source>
        <dbReference type="ARBA" id="ARBA00022741"/>
    </source>
</evidence>
<keyword evidence="3 6" id="KW-0547">Nucleotide-binding</keyword>
<evidence type="ECO:0000259" key="8">
    <source>
        <dbReference type="PROSITE" id="PS50011"/>
    </source>
</evidence>
<feature type="binding site" evidence="6">
    <location>
        <position position="156"/>
    </location>
    <ligand>
        <name>ATP</name>
        <dbReference type="ChEBI" id="CHEBI:30616"/>
    </ligand>
</feature>
<evidence type="ECO:0000313" key="9">
    <source>
        <dbReference type="EMBL" id="CAK0909309.1"/>
    </source>
</evidence>
<reference evidence="9" key="1">
    <citation type="submission" date="2023-10" db="EMBL/GenBank/DDBJ databases">
        <authorList>
            <person name="Chen Y."/>
            <person name="Shah S."/>
            <person name="Dougan E. K."/>
            <person name="Thang M."/>
            <person name="Chan C."/>
        </authorList>
    </citation>
    <scope>NUCLEOTIDE SEQUENCE [LARGE SCALE GENOMIC DNA]</scope>
</reference>
<name>A0ABN9YDG8_9DINO</name>
<proteinExistence type="predicted"/>
<evidence type="ECO:0000313" key="10">
    <source>
        <dbReference type="Proteomes" id="UP001189429"/>
    </source>
</evidence>
<feature type="compositionally biased region" description="Basic residues" evidence="7">
    <location>
        <begin position="1"/>
        <end position="12"/>
    </location>
</feature>
<protein>
    <recommendedName>
        <fullName evidence="8">Protein kinase domain-containing protein</fullName>
    </recommendedName>
</protein>
<keyword evidence="4" id="KW-0418">Kinase</keyword>
<organism evidence="9 10">
    <name type="scientific">Prorocentrum cordatum</name>
    <dbReference type="NCBI Taxonomy" id="2364126"/>
    <lineage>
        <taxon>Eukaryota</taxon>
        <taxon>Sar</taxon>
        <taxon>Alveolata</taxon>
        <taxon>Dinophyceae</taxon>
        <taxon>Prorocentrales</taxon>
        <taxon>Prorocentraceae</taxon>
        <taxon>Prorocentrum</taxon>
    </lineage>
</organism>
<keyword evidence="5 6" id="KW-0067">ATP-binding</keyword>
<dbReference type="EMBL" id="CAUYUJ010022171">
    <property type="protein sequence ID" value="CAK0909309.1"/>
    <property type="molecule type" value="Genomic_DNA"/>
</dbReference>
<evidence type="ECO:0000256" key="1">
    <source>
        <dbReference type="ARBA" id="ARBA00022527"/>
    </source>
</evidence>
<dbReference type="InterPro" id="IPR011009">
    <property type="entry name" value="Kinase-like_dom_sf"/>
</dbReference>
<dbReference type="SUPFAM" id="SSF56112">
    <property type="entry name" value="Protein kinase-like (PK-like)"/>
    <property type="match status" value="1"/>
</dbReference>
<feature type="domain" description="Protein kinase" evidence="8">
    <location>
        <begin position="124"/>
        <end position="213"/>
    </location>
</feature>
<feature type="region of interest" description="Disordered" evidence="7">
    <location>
        <begin position="1"/>
        <end position="28"/>
    </location>
</feature>
<accession>A0ABN9YDG8</accession>
<dbReference type="PROSITE" id="PS00107">
    <property type="entry name" value="PROTEIN_KINASE_ATP"/>
    <property type="match status" value="1"/>
</dbReference>
<keyword evidence="10" id="KW-1185">Reference proteome</keyword>
<dbReference type="InterPro" id="IPR000719">
    <property type="entry name" value="Prot_kinase_dom"/>
</dbReference>
<evidence type="ECO:0000256" key="7">
    <source>
        <dbReference type="SAM" id="MobiDB-lite"/>
    </source>
</evidence>